<feature type="compositionally biased region" description="Basic and acidic residues" evidence="2">
    <location>
        <begin position="213"/>
        <end position="253"/>
    </location>
</feature>
<dbReference type="InterPro" id="IPR005061">
    <property type="entry name" value="Ist1"/>
</dbReference>
<dbReference type="Gene3D" id="1.20.1260.60">
    <property type="entry name" value="Vacuolar protein sorting-associated protein Ist1"/>
    <property type="match status" value="1"/>
</dbReference>
<evidence type="ECO:0000256" key="2">
    <source>
        <dbReference type="SAM" id="MobiDB-lite"/>
    </source>
</evidence>
<feature type="compositionally biased region" description="Basic residues" evidence="2">
    <location>
        <begin position="341"/>
        <end position="351"/>
    </location>
</feature>
<proteinExistence type="inferred from homology"/>
<keyword evidence="4" id="KW-1185">Reference proteome</keyword>
<evidence type="ECO:0008006" key="5">
    <source>
        <dbReference type="Google" id="ProtNLM"/>
    </source>
</evidence>
<evidence type="ECO:0000256" key="1">
    <source>
        <dbReference type="ARBA" id="ARBA00005536"/>
    </source>
</evidence>
<protein>
    <recommendedName>
        <fullName evidence="5">IST1-like protein</fullName>
    </recommendedName>
</protein>
<organism evidence="3 4">
    <name type="scientific">Fraxinus pennsylvanica</name>
    <dbReference type="NCBI Taxonomy" id="56036"/>
    <lineage>
        <taxon>Eukaryota</taxon>
        <taxon>Viridiplantae</taxon>
        <taxon>Streptophyta</taxon>
        <taxon>Embryophyta</taxon>
        <taxon>Tracheophyta</taxon>
        <taxon>Spermatophyta</taxon>
        <taxon>Magnoliopsida</taxon>
        <taxon>eudicotyledons</taxon>
        <taxon>Gunneridae</taxon>
        <taxon>Pentapetalae</taxon>
        <taxon>asterids</taxon>
        <taxon>lamiids</taxon>
        <taxon>Lamiales</taxon>
        <taxon>Oleaceae</taxon>
        <taxon>Oleeae</taxon>
        <taxon>Fraxinus</taxon>
    </lineage>
</organism>
<dbReference type="GO" id="GO:0015031">
    <property type="term" value="P:protein transport"/>
    <property type="evidence" value="ECO:0007669"/>
    <property type="project" value="InterPro"/>
</dbReference>
<dbReference type="AlphaFoldDB" id="A0AAD1YLZ1"/>
<dbReference type="PANTHER" id="PTHR12161">
    <property type="entry name" value="IST1 FAMILY MEMBER"/>
    <property type="match status" value="1"/>
</dbReference>
<feature type="region of interest" description="Disordered" evidence="2">
    <location>
        <begin position="428"/>
        <end position="452"/>
    </location>
</feature>
<accession>A0AAD1YLZ1</accession>
<dbReference type="Proteomes" id="UP000834106">
    <property type="component" value="Chromosome 1"/>
</dbReference>
<feature type="region of interest" description="Disordered" evidence="2">
    <location>
        <begin position="211"/>
        <end position="374"/>
    </location>
</feature>
<dbReference type="FunFam" id="1.20.1260.60:FF:000002">
    <property type="entry name" value="Vacuolar protein sorting-associated protein IST1"/>
    <property type="match status" value="1"/>
</dbReference>
<dbReference type="InterPro" id="IPR042277">
    <property type="entry name" value="IST1-like"/>
</dbReference>
<reference evidence="3" key="1">
    <citation type="submission" date="2023-05" db="EMBL/GenBank/DDBJ databases">
        <authorList>
            <person name="Huff M."/>
        </authorList>
    </citation>
    <scope>NUCLEOTIDE SEQUENCE</scope>
</reference>
<feature type="compositionally biased region" description="Basic and acidic residues" evidence="2">
    <location>
        <begin position="321"/>
        <end position="340"/>
    </location>
</feature>
<evidence type="ECO:0000313" key="4">
    <source>
        <dbReference type="Proteomes" id="UP000834106"/>
    </source>
</evidence>
<sequence>MFDGFLKSKFYSKCKSAIKMTKTRIEIIRKKRNAMQKYLRNDIADLLKNGLDNNAYGRAEGLMVELNKSNCYDLIEQFSAFILSHLAAMAKQRECPEECREAVSSLMLAAASFADLPELRELRTVFSERYENSLDVHANKEFVEKLKSSLPSMDMKLQLMQDIAVHSGIKWNSKGLENRLYNAPASIQVFTNESNDSDYNLHNGVNGSVQNKNCRDTENPRECTAPERKDVCSSHGEKEATKEEFKLPRRKENAMPQRDNIVPPSHKTPVVTPPIKDIQVDTIGRNEMRNQPDTLRSTSGEKVENGKPFNFKSIPPPYTKSENDNTKSLDTDDSVGDAKLKPRSVRSRQTKKVPSARENVGGSESNNSVNQDKAAHGQRILKFLDKGDGDQCDDEERTMDKLLFRYSRKKAPHDMDNSASVLKPPRQLAAMEKSKSKHGNRDGPNRLSSLPVELTSPTKIPKRHVRATSLQPEMLSSNGHVHPKLPDYDDFVARLAAFRGN</sequence>
<gene>
    <name evidence="3" type="ORF">FPE_LOCUS1240</name>
</gene>
<dbReference type="EMBL" id="OU503036">
    <property type="protein sequence ID" value="CAI9753809.1"/>
    <property type="molecule type" value="Genomic_DNA"/>
</dbReference>
<dbReference type="Pfam" id="PF03398">
    <property type="entry name" value="Ist1"/>
    <property type="match status" value="1"/>
</dbReference>
<feature type="compositionally biased region" description="Low complexity" evidence="2">
    <location>
        <begin position="358"/>
        <end position="370"/>
    </location>
</feature>
<dbReference type="PANTHER" id="PTHR12161:SF88">
    <property type="entry name" value="REGULATOR OF VPS4 ACTIVITY IN THE MVB PATHWAY PROTEIN"/>
    <property type="match status" value="1"/>
</dbReference>
<name>A0AAD1YLZ1_9LAMI</name>
<evidence type="ECO:0000313" key="3">
    <source>
        <dbReference type="EMBL" id="CAI9753809.1"/>
    </source>
</evidence>
<comment type="similarity">
    <text evidence="1">Belongs to the IST1 family.</text>
</comment>